<dbReference type="Proteomes" id="UP000509667">
    <property type="component" value="Chromosome"/>
</dbReference>
<dbReference type="EMBL" id="CP058910">
    <property type="protein sequence ID" value="QLH77699.1"/>
    <property type="molecule type" value="Genomic_DNA"/>
</dbReference>
<keyword evidence="2" id="KW-0813">Transport</keyword>
<keyword evidence="6" id="KW-0472">Membrane</keyword>
<dbReference type="Gene3D" id="2.60.40.420">
    <property type="entry name" value="Cupredoxins - blue copper proteins"/>
    <property type="match status" value="1"/>
</dbReference>
<evidence type="ECO:0000313" key="9">
    <source>
        <dbReference type="Proteomes" id="UP000509667"/>
    </source>
</evidence>
<evidence type="ECO:0000256" key="5">
    <source>
        <dbReference type="ARBA" id="ARBA00023008"/>
    </source>
</evidence>
<protein>
    <submittedName>
        <fullName evidence="8">Halocyanin</fullName>
    </submittedName>
</protein>
<keyword evidence="4" id="KW-0249">Electron transport</keyword>
<dbReference type="GO" id="GO:0009055">
    <property type="term" value="F:electron transfer activity"/>
    <property type="evidence" value="ECO:0007669"/>
    <property type="project" value="InterPro"/>
</dbReference>
<evidence type="ECO:0000259" key="7">
    <source>
        <dbReference type="Pfam" id="PF00127"/>
    </source>
</evidence>
<dbReference type="KEGG" id="hrr:HZS55_10475"/>
<proteinExistence type="predicted"/>
<dbReference type="PROSITE" id="PS51257">
    <property type="entry name" value="PROKAR_LIPOPROTEIN"/>
    <property type="match status" value="1"/>
</dbReference>
<dbReference type="PANTHER" id="PTHR34192">
    <property type="entry name" value="PLASTOCYANIN MAJOR ISOFORM, CHLOROPLASTIC-RELATED"/>
    <property type="match status" value="1"/>
</dbReference>
<dbReference type="RefSeq" id="WP_179911620.1">
    <property type="nucleotide sequence ID" value="NZ_CP058910.1"/>
</dbReference>
<organism evidence="8 9">
    <name type="scientific">Halosimplex rubrum</name>
    <dbReference type="NCBI Taxonomy" id="869889"/>
    <lineage>
        <taxon>Archaea</taxon>
        <taxon>Methanobacteriati</taxon>
        <taxon>Methanobacteriota</taxon>
        <taxon>Stenosarchaea group</taxon>
        <taxon>Halobacteria</taxon>
        <taxon>Halobacteriales</taxon>
        <taxon>Haloarculaceae</taxon>
        <taxon>Halosimplex</taxon>
    </lineage>
</organism>
<dbReference type="OrthoDB" id="4392at2157"/>
<dbReference type="Pfam" id="PF00127">
    <property type="entry name" value="Copper-bind"/>
    <property type="match status" value="1"/>
</dbReference>
<dbReference type="AlphaFoldDB" id="A0A7D5PAK7"/>
<gene>
    <name evidence="8" type="ORF">HZS55_10475</name>
</gene>
<evidence type="ECO:0000256" key="2">
    <source>
        <dbReference type="ARBA" id="ARBA00022448"/>
    </source>
</evidence>
<keyword evidence="3" id="KW-0479">Metal-binding</keyword>
<dbReference type="GO" id="GO:0016020">
    <property type="term" value="C:membrane"/>
    <property type="evidence" value="ECO:0007669"/>
    <property type="project" value="UniProtKB-SubCell"/>
</dbReference>
<feature type="domain" description="Blue (type 1) copper" evidence="7">
    <location>
        <begin position="37"/>
        <end position="137"/>
    </location>
</feature>
<dbReference type="GeneID" id="56078292"/>
<sequence length="152" mass="15851">MDRRAFLGSLGGVAVAVGLAGCGQTSGDTGNYDVGMTTRKFDPATVEVPPGTTVRWKNTSSHAHTVTAYEDSVPDEAGFWATGDFDSQTAAEDGWLGDREGGIYEGETYERTFETVGTHAYFCIPHEASGMVGNVVVSEDATAAGTDAATDA</sequence>
<evidence type="ECO:0000256" key="1">
    <source>
        <dbReference type="ARBA" id="ARBA00004370"/>
    </source>
</evidence>
<dbReference type="GO" id="GO:0005507">
    <property type="term" value="F:copper ion binding"/>
    <property type="evidence" value="ECO:0007669"/>
    <property type="project" value="InterPro"/>
</dbReference>
<accession>A0A7D5PAK7</accession>
<evidence type="ECO:0000256" key="3">
    <source>
        <dbReference type="ARBA" id="ARBA00022723"/>
    </source>
</evidence>
<reference evidence="8 9" key="1">
    <citation type="submission" date="2020-07" db="EMBL/GenBank/DDBJ databases">
        <title>Halosimplex pelagicum sp. nov. and Halosimplex rubrum sp. nov., isolated from salted brown alga Laminaria, and emended description of the genus Halosimplex.</title>
        <authorList>
            <person name="Cui H."/>
        </authorList>
    </citation>
    <scope>NUCLEOTIDE SEQUENCE [LARGE SCALE GENOMIC DNA]</scope>
    <source>
        <strain evidence="8 9">R27</strain>
    </source>
</reference>
<evidence type="ECO:0000256" key="6">
    <source>
        <dbReference type="ARBA" id="ARBA00023136"/>
    </source>
</evidence>
<name>A0A7D5PAK7_9EURY</name>
<dbReference type="InterPro" id="IPR008972">
    <property type="entry name" value="Cupredoxin"/>
</dbReference>
<dbReference type="InterPro" id="IPR028871">
    <property type="entry name" value="BlueCu_1_BS"/>
</dbReference>
<dbReference type="SUPFAM" id="SSF49503">
    <property type="entry name" value="Cupredoxins"/>
    <property type="match status" value="1"/>
</dbReference>
<keyword evidence="9" id="KW-1185">Reference proteome</keyword>
<dbReference type="InterPro" id="IPR000923">
    <property type="entry name" value="BlueCu_1"/>
</dbReference>
<evidence type="ECO:0000313" key="8">
    <source>
        <dbReference type="EMBL" id="QLH77699.1"/>
    </source>
</evidence>
<dbReference type="PROSITE" id="PS00196">
    <property type="entry name" value="COPPER_BLUE"/>
    <property type="match status" value="1"/>
</dbReference>
<comment type="subcellular location">
    <subcellularLocation>
        <location evidence="1">Membrane</location>
    </subcellularLocation>
</comment>
<dbReference type="PANTHER" id="PTHR34192:SF10">
    <property type="entry name" value="PLASTOCYANIN MAJOR ISOFORM, CHLOROPLASTIC-RELATED"/>
    <property type="match status" value="1"/>
</dbReference>
<keyword evidence="5" id="KW-0186">Copper</keyword>
<evidence type="ECO:0000256" key="4">
    <source>
        <dbReference type="ARBA" id="ARBA00022982"/>
    </source>
</evidence>